<dbReference type="OrthoDB" id="9815782at2"/>
<dbReference type="PANTHER" id="PTHR43390">
    <property type="entry name" value="SIGNAL PEPTIDASE I"/>
    <property type="match status" value="1"/>
</dbReference>
<evidence type="ECO:0000256" key="2">
    <source>
        <dbReference type="ARBA" id="ARBA00004651"/>
    </source>
</evidence>
<dbReference type="RefSeq" id="WP_110572612.1">
    <property type="nucleotide sequence ID" value="NZ_PIPV01000001.1"/>
</dbReference>
<proteinExistence type="inferred from homology"/>
<comment type="caution">
    <text evidence="16">The sequence shown here is derived from an EMBL/GenBank/DDBJ whole genome shotgun (WGS) entry which is preliminary data.</text>
</comment>
<comment type="similarity">
    <text evidence="3 14">Belongs to the peptidase S26 family.</text>
</comment>
<keyword evidence="7 13" id="KW-0645">Protease</keyword>
<dbReference type="Gene3D" id="2.170.230.10">
    <property type="match status" value="1"/>
</dbReference>
<keyword evidence="6" id="KW-1003">Cell membrane</keyword>
<evidence type="ECO:0000256" key="9">
    <source>
        <dbReference type="ARBA" id="ARBA00022801"/>
    </source>
</evidence>
<dbReference type="InterPro" id="IPR019766">
    <property type="entry name" value="Sign_pep_all-beta_subdom"/>
</dbReference>
<accession>A0A432YBJ9</accession>
<dbReference type="Proteomes" id="UP000287330">
    <property type="component" value="Unassembled WGS sequence"/>
</dbReference>
<keyword evidence="11 13" id="KW-0472">Membrane</keyword>
<dbReference type="GO" id="GO:0005886">
    <property type="term" value="C:plasma membrane"/>
    <property type="evidence" value="ECO:0007669"/>
    <property type="project" value="UniProtKB-SubCell"/>
</dbReference>
<keyword evidence="10 13" id="KW-1133">Transmembrane helix</keyword>
<gene>
    <name evidence="16" type="primary">lepB</name>
    <name evidence="16" type="ORF">CWE25_01900</name>
</gene>
<evidence type="ECO:0000313" key="16">
    <source>
        <dbReference type="EMBL" id="RUO58370.1"/>
    </source>
</evidence>
<evidence type="ECO:0000256" key="12">
    <source>
        <dbReference type="PIRSR" id="PIRSR600223-1"/>
    </source>
</evidence>
<dbReference type="InterPro" id="IPR019756">
    <property type="entry name" value="Pept_S26A_signal_pept_1_Ser-AS"/>
</dbReference>
<keyword evidence="8 13" id="KW-0812">Transmembrane</keyword>
<name>A0A432YBJ9_9GAMM</name>
<comment type="catalytic activity">
    <reaction evidence="1 13">
        <text>Cleavage of hydrophobic, N-terminal signal or leader sequences from secreted and periplasmic proteins.</text>
        <dbReference type="EC" id="3.4.21.89"/>
    </reaction>
</comment>
<dbReference type="Pfam" id="PF10502">
    <property type="entry name" value="Peptidase_S26"/>
    <property type="match status" value="1"/>
</dbReference>
<dbReference type="PANTHER" id="PTHR43390:SF1">
    <property type="entry name" value="CHLOROPLAST PROCESSING PEPTIDASE"/>
    <property type="match status" value="1"/>
</dbReference>
<keyword evidence="9 13" id="KW-0378">Hydrolase</keyword>
<evidence type="ECO:0000256" key="10">
    <source>
        <dbReference type="ARBA" id="ARBA00022989"/>
    </source>
</evidence>
<evidence type="ECO:0000259" key="15">
    <source>
        <dbReference type="Pfam" id="PF10502"/>
    </source>
</evidence>
<dbReference type="CDD" id="cd06530">
    <property type="entry name" value="S26_SPase_I"/>
    <property type="match status" value="1"/>
</dbReference>
<evidence type="ECO:0000256" key="3">
    <source>
        <dbReference type="ARBA" id="ARBA00009370"/>
    </source>
</evidence>
<dbReference type="GO" id="GO:0004252">
    <property type="term" value="F:serine-type endopeptidase activity"/>
    <property type="evidence" value="ECO:0007669"/>
    <property type="project" value="InterPro"/>
</dbReference>
<evidence type="ECO:0000256" key="4">
    <source>
        <dbReference type="ARBA" id="ARBA00013208"/>
    </source>
</evidence>
<evidence type="ECO:0000256" key="1">
    <source>
        <dbReference type="ARBA" id="ARBA00000677"/>
    </source>
</evidence>
<dbReference type="PRINTS" id="PR00727">
    <property type="entry name" value="LEADERPTASE"/>
</dbReference>
<evidence type="ECO:0000313" key="17">
    <source>
        <dbReference type="Proteomes" id="UP000287330"/>
    </source>
</evidence>
<dbReference type="InterPro" id="IPR019757">
    <property type="entry name" value="Pept_S26A_signal_pept_1_Lys-AS"/>
</dbReference>
<feature type="transmembrane region" description="Helical" evidence="13">
    <location>
        <begin position="47"/>
        <end position="65"/>
    </location>
</feature>
<dbReference type="SUPFAM" id="SSF51306">
    <property type="entry name" value="LexA/Signal peptidase"/>
    <property type="match status" value="1"/>
</dbReference>
<dbReference type="InterPro" id="IPR000223">
    <property type="entry name" value="Pept_S26A_signal_pept_1"/>
</dbReference>
<dbReference type="AlphaFoldDB" id="A0A432YBJ9"/>
<evidence type="ECO:0000256" key="5">
    <source>
        <dbReference type="ARBA" id="ARBA00019232"/>
    </source>
</evidence>
<dbReference type="Gene3D" id="2.10.109.10">
    <property type="entry name" value="Umud Fragment, subunit A"/>
    <property type="match status" value="1"/>
</dbReference>
<keyword evidence="17" id="KW-1185">Reference proteome</keyword>
<reference evidence="17" key="1">
    <citation type="journal article" date="2018" name="Front. Microbiol.">
        <title>Genome-Based Analysis Reveals the Taxonomy and Diversity of the Family Idiomarinaceae.</title>
        <authorList>
            <person name="Liu Y."/>
            <person name="Lai Q."/>
            <person name="Shao Z."/>
        </authorList>
    </citation>
    <scope>NUCLEOTIDE SEQUENCE [LARGE SCALE GENOMIC DNA]</scope>
    <source>
        <strain evidence="17">F23</strain>
    </source>
</reference>
<feature type="domain" description="Peptidase S26" evidence="15">
    <location>
        <begin position="41"/>
        <end position="255"/>
    </location>
</feature>
<comment type="subcellular location">
    <subcellularLocation>
        <location evidence="2">Cell membrane</location>
        <topology evidence="2">Multi-pass membrane protein</topology>
    </subcellularLocation>
    <subcellularLocation>
        <location evidence="14">Membrane</location>
        <topology evidence="14">Multi-pass membrane protein</topology>
    </subcellularLocation>
</comment>
<organism evidence="16 17">
    <name type="scientific">Idiomarina fontislapidosi</name>
    <dbReference type="NCBI Taxonomy" id="263723"/>
    <lineage>
        <taxon>Bacteria</taxon>
        <taxon>Pseudomonadati</taxon>
        <taxon>Pseudomonadota</taxon>
        <taxon>Gammaproteobacteria</taxon>
        <taxon>Alteromonadales</taxon>
        <taxon>Idiomarinaceae</taxon>
        <taxon>Idiomarina</taxon>
    </lineage>
</organism>
<evidence type="ECO:0000256" key="7">
    <source>
        <dbReference type="ARBA" id="ARBA00022670"/>
    </source>
</evidence>
<dbReference type="InterPro" id="IPR019533">
    <property type="entry name" value="Peptidase_S26"/>
</dbReference>
<evidence type="ECO:0000256" key="14">
    <source>
        <dbReference type="RuleBase" id="RU362042"/>
    </source>
</evidence>
<evidence type="ECO:0000256" key="11">
    <source>
        <dbReference type="ARBA" id="ARBA00023136"/>
    </source>
</evidence>
<feature type="active site" evidence="12">
    <location>
        <position position="126"/>
    </location>
</feature>
<dbReference type="EC" id="3.4.21.89" evidence="4 13"/>
<evidence type="ECO:0000256" key="13">
    <source>
        <dbReference type="RuleBase" id="RU003993"/>
    </source>
</evidence>
<dbReference type="PROSITE" id="PS00501">
    <property type="entry name" value="SPASE_I_1"/>
    <property type="match status" value="1"/>
</dbReference>
<protein>
    <recommendedName>
        <fullName evidence="5 13">Signal peptidase I</fullName>
        <ecNumber evidence="4 13">3.4.21.89</ecNumber>
    </recommendedName>
</protein>
<feature type="transmembrane region" description="Helical" evidence="13">
    <location>
        <begin position="6"/>
        <end position="26"/>
    </location>
</feature>
<dbReference type="GO" id="GO:0009003">
    <property type="term" value="F:signal peptidase activity"/>
    <property type="evidence" value="ECO:0007669"/>
    <property type="project" value="UniProtKB-EC"/>
</dbReference>
<dbReference type="EMBL" id="PIPV01000001">
    <property type="protein sequence ID" value="RUO58370.1"/>
    <property type="molecule type" value="Genomic_DNA"/>
</dbReference>
<evidence type="ECO:0000256" key="6">
    <source>
        <dbReference type="ARBA" id="ARBA00022475"/>
    </source>
</evidence>
<sequence>MANYFSIILTVVTLIAGALWLFDALVLKKKRAAGEPQNSITEFGQSVFPVLAIILVVRTFLYEPFQIPSGSMMPTLLKGDFILVEKYAYGLHDPVFQKEIVETGKPERGDIAVFKYPLEPSIDYIKRVIGLPGDRIIYRDKSLYIEPKCKAGENCNAIRVENVMVDNAPVYYSGGSALTTYEADLGSVKHRILLDSRVSPRVPYYFKQAGTQPTEFVVPEGHYFAMGDNRDNSEDSRYWGFVPEENLVGKAVFMWMSFEMDRSSESILPQWVPTGIRFERLGSIE</sequence>
<dbReference type="NCBIfam" id="TIGR02227">
    <property type="entry name" value="sigpep_I_bact"/>
    <property type="match status" value="1"/>
</dbReference>
<feature type="active site" evidence="12">
    <location>
        <position position="71"/>
    </location>
</feature>
<evidence type="ECO:0000256" key="8">
    <source>
        <dbReference type="ARBA" id="ARBA00022692"/>
    </source>
</evidence>
<dbReference type="GO" id="GO:0006465">
    <property type="term" value="P:signal peptide processing"/>
    <property type="evidence" value="ECO:0007669"/>
    <property type="project" value="InterPro"/>
</dbReference>
<dbReference type="PROSITE" id="PS00760">
    <property type="entry name" value="SPASE_I_2"/>
    <property type="match status" value="1"/>
</dbReference>
<dbReference type="InterPro" id="IPR036286">
    <property type="entry name" value="LexA/Signal_pep-like_sf"/>
</dbReference>